<dbReference type="NCBIfam" id="TIGR00278">
    <property type="entry name" value="membrane protein insertion efficiency factor YidD"/>
    <property type="match status" value="1"/>
</dbReference>
<comment type="caution">
    <text evidence="2">The sequence shown here is derived from an EMBL/GenBank/DDBJ whole genome shotgun (WGS) entry which is preliminary data.</text>
</comment>
<comment type="function">
    <text evidence="1">Could be involved in insertion of integral membrane proteins into the membrane.</text>
</comment>
<dbReference type="SMART" id="SM01234">
    <property type="entry name" value="Haemolytic"/>
    <property type="match status" value="1"/>
</dbReference>
<sequence length="110" mass="13004">MLKNILLTLIEIYRRWISPMMTPRCRYYPTCSTYSRQAIIWHGAIKGLRLSIWRISRCHPWGGCGIDFVPLPLARYHYQPSHLYFSYGFKDTLSYAARLNHLINQNNLAL</sequence>
<dbReference type="HAMAP" id="MF_00386">
    <property type="entry name" value="UPF0161_YidD"/>
    <property type="match status" value="1"/>
</dbReference>
<organism evidence="2 3">
    <name type="scientific">Moraxella catarrhalis</name>
    <name type="common">Branhamella catarrhalis</name>
    <dbReference type="NCBI Taxonomy" id="480"/>
    <lineage>
        <taxon>Bacteria</taxon>
        <taxon>Pseudomonadati</taxon>
        <taxon>Pseudomonadota</taxon>
        <taxon>Gammaproteobacteria</taxon>
        <taxon>Moraxellales</taxon>
        <taxon>Moraxellaceae</taxon>
        <taxon>Moraxella</taxon>
    </lineage>
</organism>
<dbReference type="GO" id="GO:0005886">
    <property type="term" value="C:plasma membrane"/>
    <property type="evidence" value="ECO:0007669"/>
    <property type="project" value="UniProtKB-SubCell"/>
</dbReference>
<gene>
    <name evidence="2" type="ORF">AO370_0405</name>
</gene>
<reference evidence="2 3" key="1">
    <citation type="journal article" date="2016" name="Genome Biol. Evol.">
        <title>Comparative Genomic Analyses of the Moraxella catarrhalis Serosensitive and Seroresistant Lineages Demonstrate Their Independent Evolution.</title>
        <authorList>
            <person name="Earl J.P."/>
            <person name="de Vries S.P."/>
            <person name="Ahmed A."/>
            <person name="Powell E."/>
            <person name="Schultz M.P."/>
            <person name="Hermans P.W."/>
            <person name="Hill D.J."/>
            <person name="Zhou Z."/>
            <person name="Constantinidou C.I."/>
            <person name="Hu F.Z."/>
            <person name="Bootsma H.J."/>
            <person name="Ehrlich G.D."/>
        </authorList>
    </citation>
    <scope>NUCLEOTIDE SEQUENCE [LARGE SCALE GENOMIC DNA]</scope>
    <source>
        <strain evidence="2 3">F23</strain>
    </source>
</reference>
<evidence type="ECO:0000313" key="3">
    <source>
        <dbReference type="Proteomes" id="UP000078295"/>
    </source>
</evidence>
<evidence type="ECO:0000256" key="1">
    <source>
        <dbReference type="HAMAP-Rule" id="MF_00386"/>
    </source>
</evidence>
<evidence type="ECO:0000313" key="2">
    <source>
        <dbReference type="EMBL" id="OAV27064.1"/>
    </source>
</evidence>
<dbReference type="Proteomes" id="UP000078295">
    <property type="component" value="Unassembled WGS sequence"/>
</dbReference>
<dbReference type="InterPro" id="IPR002696">
    <property type="entry name" value="Membr_insert_effic_factor_YidD"/>
</dbReference>
<dbReference type="Pfam" id="PF01809">
    <property type="entry name" value="YidD"/>
    <property type="match status" value="1"/>
</dbReference>
<accession>A0AB36DQL6</accession>
<dbReference type="RefSeq" id="WP_064602388.1">
    <property type="nucleotide sequence ID" value="NZ_JAABLA010000001.1"/>
</dbReference>
<name>A0AB36DQL6_MORCA</name>
<keyword evidence="1" id="KW-0472">Membrane</keyword>
<keyword evidence="1" id="KW-1003">Cell membrane</keyword>
<comment type="similarity">
    <text evidence="1">Belongs to the UPF0161 family.</text>
</comment>
<dbReference type="PANTHER" id="PTHR33383">
    <property type="entry name" value="MEMBRANE PROTEIN INSERTION EFFICIENCY FACTOR-RELATED"/>
    <property type="match status" value="1"/>
</dbReference>
<protein>
    <recommendedName>
        <fullName evidence="1">Putative membrane protein insertion efficiency factor</fullName>
    </recommendedName>
</protein>
<dbReference type="EMBL" id="LXHQ01000016">
    <property type="protein sequence ID" value="OAV27064.1"/>
    <property type="molecule type" value="Genomic_DNA"/>
</dbReference>
<comment type="subcellular location">
    <subcellularLocation>
        <location evidence="1">Cell membrane</location>
        <topology evidence="1">Peripheral membrane protein</topology>
        <orientation evidence="1">Cytoplasmic side</orientation>
    </subcellularLocation>
</comment>
<dbReference type="AlphaFoldDB" id="A0AB36DQL6"/>
<dbReference type="PANTHER" id="PTHR33383:SF1">
    <property type="entry name" value="MEMBRANE PROTEIN INSERTION EFFICIENCY FACTOR-RELATED"/>
    <property type="match status" value="1"/>
</dbReference>
<proteinExistence type="inferred from homology"/>